<dbReference type="GO" id="GO:0003735">
    <property type="term" value="F:structural constituent of ribosome"/>
    <property type="evidence" value="ECO:0007669"/>
    <property type="project" value="InterPro"/>
</dbReference>
<dbReference type="OrthoDB" id="193674at2759"/>
<evidence type="ECO:0000259" key="1">
    <source>
        <dbReference type="Pfam" id="PF14693"/>
    </source>
</evidence>
<dbReference type="GO" id="GO:0022625">
    <property type="term" value="C:cytosolic large ribosomal subunit"/>
    <property type="evidence" value="ECO:0007669"/>
    <property type="project" value="TreeGrafter"/>
</dbReference>
<gene>
    <name evidence="2" type="ORF">MNEG_9317</name>
</gene>
<dbReference type="KEGG" id="mng:MNEG_9317"/>
<protein>
    <recommendedName>
        <fullName evidence="1">Large ribosomal subunit protein bL25 beta domain-containing protein</fullName>
    </recommendedName>
</protein>
<dbReference type="GeneID" id="25742192"/>
<dbReference type="Pfam" id="PF14693">
    <property type="entry name" value="Ribosomal_TL5_C"/>
    <property type="match status" value="1"/>
</dbReference>
<dbReference type="EMBL" id="KK102113">
    <property type="protein sequence ID" value="KIY98645.1"/>
    <property type="molecule type" value="Genomic_DNA"/>
</dbReference>
<evidence type="ECO:0000313" key="2">
    <source>
        <dbReference type="EMBL" id="KIY98645.1"/>
    </source>
</evidence>
<evidence type="ECO:0000313" key="3">
    <source>
        <dbReference type="Proteomes" id="UP000054498"/>
    </source>
</evidence>
<dbReference type="InterPro" id="IPR011035">
    <property type="entry name" value="Ribosomal_bL25/Gln-tRNA_synth"/>
</dbReference>
<dbReference type="InterPro" id="IPR020057">
    <property type="entry name" value="Ribosomal_bL25_b-dom"/>
</dbReference>
<dbReference type="GO" id="GO:0006412">
    <property type="term" value="P:translation"/>
    <property type="evidence" value="ECO:0007669"/>
    <property type="project" value="InterPro"/>
</dbReference>
<dbReference type="STRING" id="145388.A0A0D2MWQ8"/>
<dbReference type="InterPro" id="IPR020930">
    <property type="entry name" value="Ribosomal_uL5_bac-type"/>
</dbReference>
<organism evidence="2 3">
    <name type="scientific">Monoraphidium neglectum</name>
    <dbReference type="NCBI Taxonomy" id="145388"/>
    <lineage>
        <taxon>Eukaryota</taxon>
        <taxon>Viridiplantae</taxon>
        <taxon>Chlorophyta</taxon>
        <taxon>core chlorophytes</taxon>
        <taxon>Chlorophyceae</taxon>
        <taxon>CS clade</taxon>
        <taxon>Sphaeropleales</taxon>
        <taxon>Selenastraceae</taxon>
        <taxon>Monoraphidium</taxon>
    </lineage>
</organism>
<reference evidence="2 3" key="1">
    <citation type="journal article" date="2013" name="BMC Genomics">
        <title>Reconstruction of the lipid metabolism for the microalga Monoraphidium neglectum from its genome sequence reveals characteristics suitable for biofuel production.</title>
        <authorList>
            <person name="Bogen C."/>
            <person name="Al-Dilaimi A."/>
            <person name="Albersmeier A."/>
            <person name="Wichmann J."/>
            <person name="Grundmann M."/>
            <person name="Rupp O."/>
            <person name="Lauersen K.J."/>
            <person name="Blifernez-Klassen O."/>
            <person name="Kalinowski J."/>
            <person name="Goesmann A."/>
            <person name="Mussgnug J.H."/>
            <person name="Kruse O."/>
        </authorList>
    </citation>
    <scope>NUCLEOTIDE SEQUENCE [LARGE SCALE GENOMIC DNA]</scope>
    <source>
        <strain evidence="2 3">SAG 48.87</strain>
    </source>
</reference>
<keyword evidence="3" id="KW-1185">Reference proteome</keyword>
<proteinExistence type="predicted"/>
<dbReference type="RefSeq" id="XP_013897665.1">
    <property type="nucleotide sequence ID" value="XM_014042211.1"/>
</dbReference>
<accession>A0A0D2MWQ8</accession>
<dbReference type="SUPFAM" id="SSF50715">
    <property type="entry name" value="Ribosomal protein L25-like"/>
    <property type="match status" value="1"/>
</dbReference>
<name>A0A0D2MWQ8_9CHLO</name>
<dbReference type="Proteomes" id="UP000054498">
    <property type="component" value="Unassembled WGS sequence"/>
</dbReference>
<dbReference type="Gene3D" id="2.170.120.20">
    <property type="entry name" value="Ribosomal protein L25, beta domain"/>
    <property type="match status" value="1"/>
</dbReference>
<sequence>MLNLDVDYIEAEEHLRTFGRNGLMAQVMRLELVGKAGQQLGAVRVLPDEVRVDRWGQEVRHLRLKYLPRDGSALVNVPVALVGEESAPGVKGGSRLHVLNDTVPLVCQGWAVPPRFELDTGDYLRFRDLTPPAGCELRAENPRLPVVRCAPKGVYE</sequence>
<dbReference type="PANTHER" id="PTHR33284:SF1">
    <property type="entry name" value="RIBOSOMAL PROTEIN L25_GLN-TRNA SYNTHETASE, ANTI-CODON-BINDING DOMAIN-CONTAINING PROTEIN"/>
    <property type="match status" value="1"/>
</dbReference>
<dbReference type="PANTHER" id="PTHR33284">
    <property type="entry name" value="RIBOSOMAL PROTEIN L25/GLN-TRNA SYNTHETASE, ANTI-CODON-BINDING DOMAIN-CONTAINING PROTEIN"/>
    <property type="match status" value="1"/>
</dbReference>
<dbReference type="GO" id="GO:0008097">
    <property type="term" value="F:5S rRNA binding"/>
    <property type="evidence" value="ECO:0007669"/>
    <property type="project" value="TreeGrafter"/>
</dbReference>
<dbReference type="AlphaFoldDB" id="A0A0D2MWQ8"/>
<dbReference type="InterPro" id="IPR037121">
    <property type="entry name" value="Ribosomal_bL25_C"/>
</dbReference>
<feature type="domain" description="Large ribosomal subunit protein bL25 beta" evidence="1">
    <location>
        <begin position="75"/>
        <end position="151"/>
    </location>
</feature>